<evidence type="ECO:0000313" key="3">
    <source>
        <dbReference type="EMBL" id="GAA0684456.1"/>
    </source>
</evidence>
<evidence type="ECO:0000313" key="4">
    <source>
        <dbReference type="Proteomes" id="UP001499915"/>
    </source>
</evidence>
<dbReference type="RefSeq" id="WP_343802434.1">
    <property type="nucleotide sequence ID" value="NZ_BAAAET010000001.1"/>
</dbReference>
<dbReference type="SMART" id="SM00822">
    <property type="entry name" value="PKS_KR"/>
    <property type="match status" value="1"/>
</dbReference>
<reference evidence="3 4" key="1">
    <citation type="journal article" date="2019" name="Int. J. Syst. Evol. Microbiol.">
        <title>The Global Catalogue of Microorganisms (GCM) 10K type strain sequencing project: providing services to taxonomists for standard genome sequencing and annotation.</title>
        <authorList>
            <consortium name="The Broad Institute Genomics Platform"/>
            <consortium name="The Broad Institute Genome Sequencing Center for Infectious Disease"/>
            <person name="Wu L."/>
            <person name="Ma J."/>
        </authorList>
    </citation>
    <scope>NUCLEOTIDE SEQUENCE [LARGE SCALE GENOMIC DNA]</scope>
    <source>
        <strain evidence="3 4">JCM 15134</strain>
    </source>
</reference>
<dbReference type="SUPFAM" id="SSF51735">
    <property type="entry name" value="NAD(P)-binding Rossmann-fold domains"/>
    <property type="match status" value="1"/>
</dbReference>
<dbReference type="Pfam" id="PF13561">
    <property type="entry name" value="adh_short_C2"/>
    <property type="match status" value="1"/>
</dbReference>
<dbReference type="PANTHER" id="PTHR42760:SF135">
    <property type="entry name" value="BLL7886 PROTEIN"/>
    <property type="match status" value="1"/>
</dbReference>
<proteinExistence type="inferred from homology"/>
<keyword evidence="4" id="KW-1185">Reference proteome</keyword>
<dbReference type="InterPro" id="IPR057326">
    <property type="entry name" value="KR_dom"/>
</dbReference>
<feature type="domain" description="Ketoreductase" evidence="2">
    <location>
        <begin position="6"/>
        <end position="199"/>
    </location>
</feature>
<dbReference type="Gene3D" id="3.40.50.720">
    <property type="entry name" value="NAD(P)-binding Rossmann-like Domain"/>
    <property type="match status" value="1"/>
</dbReference>
<dbReference type="InterPro" id="IPR036291">
    <property type="entry name" value="NAD(P)-bd_dom_sf"/>
</dbReference>
<evidence type="ECO:0000259" key="2">
    <source>
        <dbReference type="SMART" id="SM00822"/>
    </source>
</evidence>
<evidence type="ECO:0000256" key="1">
    <source>
        <dbReference type="ARBA" id="ARBA00006484"/>
    </source>
</evidence>
<dbReference type="EMBL" id="BAAAET010000001">
    <property type="protein sequence ID" value="GAA0684456.1"/>
    <property type="molecule type" value="Genomic_DNA"/>
</dbReference>
<comment type="caution">
    <text evidence="3">The sequence shown here is derived from an EMBL/GenBank/DDBJ whole genome shotgun (WGS) entry which is preliminary data.</text>
</comment>
<comment type="similarity">
    <text evidence="1">Belongs to the short-chain dehydrogenases/reductases (SDR) family.</text>
</comment>
<dbReference type="PRINTS" id="PR00080">
    <property type="entry name" value="SDRFAMILY"/>
</dbReference>
<dbReference type="PRINTS" id="PR00081">
    <property type="entry name" value="GDHRDH"/>
</dbReference>
<dbReference type="NCBIfam" id="NF006072">
    <property type="entry name" value="PRK08217.1"/>
    <property type="match status" value="1"/>
</dbReference>
<name>A0ABN1I2W5_9GAMM</name>
<gene>
    <name evidence="3" type="ORF">GCM10009104_07270</name>
</gene>
<dbReference type="PANTHER" id="PTHR42760">
    <property type="entry name" value="SHORT-CHAIN DEHYDROGENASES/REDUCTASES FAMILY MEMBER"/>
    <property type="match status" value="1"/>
</dbReference>
<protein>
    <submittedName>
        <fullName evidence="3">SDR family oxidoreductase</fullName>
    </submittedName>
</protein>
<accession>A0ABN1I2W5</accession>
<organism evidence="3 4">
    <name type="scientific">Marinobacterium maritimum</name>
    <dbReference type="NCBI Taxonomy" id="500162"/>
    <lineage>
        <taxon>Bacteria</taxon>
        <taxon>Pseudomonadati</taxon>
        <taxon>Pseudomonadota</taxon>
        <taxon>Gammaproteobacteria</taxon>
        <taxon>Oceanospirillales</taxon>
        <taxon>Oceanospirillaceae</taxon>
        <taxon>Marinobacterium</taxon>
    </lineage>
</organism>
<dbReference type="InterPro" id="IPR020904">
    <property type="entry name" value="Sc_DH/Rdtase_CS"/>
</dbReference>
<dbReference type="InterPro" id="IPR002347">
    <property type="entry name" value="SDR_fam"/>
</dbReference>
<dbReference type="PROSITE" id="PS00061">
    <property type="entry name" value="ADH_SHORT"/>
    <property type="match status" value="1"/>
</dbReference>
<sequence length="253" mass="27235">METDGRTIVVTGAGRGLGRAISRHLADKGANLALIDLNREDLDQTRQLISQSGGIAASYICDITQEAEVEAVFKDIMADFGAIHALVNNAGITRDGLLVKTEHGKVIKRMSFDQWQQVLDVNLTGTFLCGREAATRMIDNATRGIIINISSLAWSGNVGQSNYSAAKAGIVALTSLWARELARYSIRTGAIAPGGIATDMVMAMPEEARKNLETMIPASRLGTPEEIAQAVSFIVENDYFNGRLLEIDGGLRI</sequence>
<dbReference type="Proteomes" id="UP001499915">
    <property type="component" value="Unassembled WGS sequence"/>
</dbReference>